<evidence type="ECO:0000256" key="2">
    <source>
        <dbReference type="ARBA" id="ARBA00007958"/>
    </source>
</evidence>
<dbReference type="AlphaFoldDB" id="M0MCD3"/>
<comment type="caution">
    <text evidence="6">The sequence shown here is derived from an EMBL/GenBank/DDBJ whole genome shotgun (WGS) entry which is preliminary data.</text>
</comment>
<dbReference type="Pfam" id="PF00702">
    <property type="entry name" value="Hydrolase"/>
    <property type="match status" value="1"/>
</dbReference>
<keyword evidence="3" id="KW-0479">Metal-binding</keyword>
<dbReference type="SFLD" id="SFLDG01129">
    <property type="entry name" value="C1.5:_HAD__Beta-PGM__Phosphata"/>
    <property type="match status" value="1"/>
</dbReference>
<dbReference type="InterPro" id="IPR006439">
    <property type="entry name" value="HAD-SF_hydro_IA"/>
</dbReference>
<dbReference type="InterPro" id="IPR023214">
    <property type="entry name" value="HAD_sf"/>
</dbReference>
<keyword evidence="7" id="KW-1185">Reference proteome</keyword>
<reference evidence="6 7" key="1">
    <citation type="journal article" date="2014" name="PLoS Genet.">
        <title>Phylogenetically driven sequencing of extremely halophilic archaea reveals strategies for static and dynamic osmo-response.</title>
        <authorList>
            <person name="Becker E.A."/>
            <person name="Seitzer P.M."/>
            <person name="Tritt A."/>
            <person name="Larsen D."/>
            <person name="Krusor M."/>
            <person name="Yao A.I."/>
            <person name="Wu D."/>
            <person name="Madern D."/>
            <person name="Eisen J.A."/>
            <person name="Darling A.E."/>
            <person name="Facciotti M.T."/>
        </authorList>
    </citation>
    <scope>NUCLEOTIDE SEQUENCE [LARGE SCALE GENOMIC DNA]</scope>
    <source>
        <strain evidence="6 7">DSM 5350</strain>
    </source>
</reference>
<dbReference type="Proteomes" id="UP000011669">
    <property type="component" value="Unassembled WGS sequence"/>
</dbReference>
<dbReference type="InterPro" id="IPR051400">
    <property type="entry name" value="HAD-like_hydrolase"/>
</dbReference>
<keyword evidence="5" id="KW-0460">Magnesium</keyword>
<dbReference type="SUPFAM" id="SSF56784">
    <property type="entry name" value="HAD-like"/>
    <property type="match status" value="1"/>
</dbReference>
<gene>
    <name evidence="6" type="ORF">C449_15672</name>
</gene>
<dbReference type="RefSeq" id="WP_006078989.1">
    <property type="nucleotide sequence ID" value="NZ_AOMD01000030.1"/>
</dbReference>
<protein>
    <submittedName>
        <fullName evidence="6">HAD-superfamily hydrolase, subfamily IA, variant 1</fullName>
    </submittedName>
</protein>
<dbReference type="GO" id="GO:0044281">
    <property type="term" value="P:small molecule metabolic process"/>
    <property type="evidence" value="ECO:0007669"/>
    <property type="project" value="UniProtKB-ARBA"/>
</dbReference>
<accession>M0MCD3</accession>
<dbReference type="InterPro" id="IPR036412">
    <property type="entry name" value="HAD-like_sf"/>
</dbReference>
<dbReference type="Gene3D" id="3.40.50.1000">
    <property type="entry name" value="HAD superfamily/HAD-like"/>
    <property type="match status" value="1"/>
</dbReference>
<dbReference type="PANTHER" id="PTHR46470">
    <property type="entry name" value="N-ACYLNEURAMINATE-9-PHOSPHATASE"/>
    <property type="match status" value="1"/>
</dbReference>
<dbReference type="GO" id="GO:0016791">
    <property type="term" value="F:phosphatase activity"/>
    <property type="evidence" value="ECO:0007669"/>
    <property type="project" value="TreeGrafter"/>
</dbReference>
<dbReference type="InParanoid" id="M0MCD3"/>
<comment type="similarity">
    <text evidence="2">Belongs to the HAD-like hydrolase superfamily.</text>
</comment>
<evidence type="ECO:0000256" key="5">
    <source>
        <dbReference type="ARBA" id="ARBA00022842"/>
    </source>
</evidence>
<evidence type="ECO:0000256" key="4">
    <source>
        <dbReference type="ARBA" id="ARBA00022801"/>
    </source>
</evidence>
<dbReference type="EMBL" id="AOMD01000030">
    <property type="protein sequence ID" value="EMA43427.1"/>
    <property type="molecule type" value="Genomic_DNA"/>
</dbReference>
<dbReference type="OrthoDB" id="27736at2157"/>
<dbReference type="NCBIfam" id="TIGR01549">
    <property type="entry name" value="HAD-SF-IA-v1"/>
    <property type="match status" value="1"/>
</dbReference>
<evidence type="ECO:0000313" key="7">
    <source>
        <dbReference type="Proteomes" id="UP000011669"/>
    </source>
</evidence>
<evidence type="ECO:0000313" key="6">
    <source>
        <dbReference type="EMBL" id="EMA43427.1"/>
    </source>
</evidence>
<dbReference type="SFLD" id="SFLDS00003">
    <property type="entry name" value="Haloacid_Dehalogenase"/>
    <property type="match status" value="1"/>
</dbReference>
<evidence type="ECO:0000256" key="3">
    <source>
        <dbReference type="ARBA" id="ARBA00022723"/>
    </source>
</evidence>
<evidence type="ECO:0000256" key="1">
    <source>
        <dbReference type="ARBA" id="ARBA00001946"/>
    </source>
</evidence>
<proteinExistence type="inferred from homology"/>
<dbReference type="FunCoup" id="M0MCD3">
    <property type="interactions" value="26"/>
</dbReference>
<dbReference type="GO" id="GO:0046872">
    <property type="term" value="F:metal ion binding"/>
    <property type="evidence" value="ECO:0007669"/>
    <property type="project" value="UniProtKB-KW"/>
</dbReference>
<dbReference type="STRING" id="1227455.C449_15672"/>
<keyword evidence="4 6" id="KW-0378">Hydrolase</keyword>
<organism evidence="6 7">
    <name type="scientific">Halococcus saccharolyticus DSM 5350</name>
    <dbReference type="NCBI Taxonomy" id="1227455"/>
    <lineage>
        <taxon>Archaea</taxon>
        <taxon>Methanobacteriati</taxon>
        <taxon>Methanobacteriota</taxon>
        <taxon>Stenosarchaea group</taxon>
        <taxon>Halobacteria</taxon>
        <taxon>Halobacteriales</taxon>
        <taxon>Halococcaceae</taxon>
        <taxon>Halococcus</taxon>
    </lineage>
</organism>
<sequence>MSAPVDTVLFDIDDTLCAYRRSGAEVLAAAFEAAGVEPFFAIEDYYDRYSRFADRTDSIRELRTACFAAIADERGHDPDRGRTVAAAYTAERDQWNVDALPGAREAVNRLTADHRLGVVTNGAPGMQAKKLAAIGLDDAFEVVIHAGYDAPAKPDPAPFRRALDALDTDPSSTVHVGNSLTSDVPGAQAAGLRAAWLSDGSTPDPVPAYTLDSMADLHDPPWRR</sequence>
<dbReference type="PANTHER" id="PTHR46470:SF2">
    <property type="entry name" value="GLYCERALDEHYDE 3-PHOSPHATE PHOSPHATASE"/>
    <property type="match status" value="1"/>
</dbReference>
<dbReference type="Gene3D" id="1.20.120.710">
    <property type="entry name" value="Haloacid dehalogenase hydrolase-like domain"/>
    <property type="match status" value="1"/>
</dbReference>
<dbReference type="PATRIC" id="fig|1227455.4.peg.3190"/>
<comment type="cofactor">
    <cofactor evidence="1">
        <name>Mg(2+)</name>
        <dbReference type="ChEBI" id="CHEBI:18420"/>
    </cofactor>
</comment>
<name>M0MCD3_9EURY</name>